<feature type="transmembrane region" description="Helical" evidence="1">
    <location>
        <begin position="21"/>
        <end position="50"/>
    </location>
</feature>
<comment type="caution">
    <text evidence="2">The sequence shown here is derived from an EMBL/GenBank/DDBJ whole genome shotgun (WGS) entry which is preliminary data.</text>
</comment>
<keyword evidence="1" id="KW-0472">Membrane</keyword>
<dbReference type="EMBL" id="DVAD01000007">
    <property type="protein sequence ID" value="HIJ99376.1"/>
    <property type="molecule type" value="Genomic_DNA"/>
</dbReference>
<feature type="transmembrane region" description="Helical" evidence="1">
    <location>
        <begin position="109"/>
        <end position="127"/>
    </location>
</feature>
<feature type="transmembrane region" description="Helical" evidence="1">
    <location>
        <begin position="165"/>
        <end position="184"/>
    </location>
</feature>
<reference evidence="2 3" key="1">
    <citation type="journal article" name="Nat. Commun.">
        <title>Undinarchaeota illuminate DPANN phylogeny and the impact of gene transfer on archaeal evolution.</title>
        <authorList>
            <person name="Dombrowski N."/>
            <person name="Williams T.A."/>
            <person name="Sun J."/>
            <person name="Woodcroft B.J."/>
            <person name="Lee J.H."/>
            <person name="Minh B.Q."/>
            <person name="Rinke C."/>
            <person name="Spang A."/>
        </authorList>
    </citation>
    <scope>NUCLEOTIDE SEQUENCE [LARGE SCALE GENOMIC DNA]</scope>
    <source>
        <strain evidence="2">MAG_bin17</strain>
    </source>
</reference>
<feature type="transmembrane region" description="Helical" evidence="1">
    <location>
        <begin position="133"/>
        <end position="153"/>
    </location>
</feature>
<dbReference type="Proteomes" id="UP000604391">
    <property type="component" value="Unassembled WGS sequence"/>
</dbReference>
<dbReference type="AlphaFoldDB" id="A0A832XIK2"/>
<evidence type="ECO:0000313" key="2">
    <source>
        <dbReference type="EMBL" id="HIJ99376.1"/>
    </source>
</evidence>
<accession>A0A832XIK2</accession>
<organism evidence="2 3">
    <name type="scientific">Candidatus Undinarchaeum marinum</name>
    <dbReference type="NCBI Taxonomy" id="2756141"/>
    <lineage>
        <taxon>Archaea</taxon>
        <taxon>Candidatus Undinarchaeota</taxon>
        <taxon>Candidatus Undinarchaeia</taxon>
        <taxon>Candidatus Undinarchaeales</taxon>
        <taxon>Candidatus Undinarchaeaceae</taxon>
        <taxon>Candidatus Undinarchaeum</taxon>
    </lineage>
</organism>
<protein>
    <submittedName>
        <fullName evidence="2">Uncharacterized protein</fullName>
    </submittedName>
</protein>
<keyword evidence="1" id="KW-1133">Transmembrane helix</keyword>
<proteinExistence type="predicted"/>
<evidence type="ECO:0000256" key="1">
    <source>
        <dbReference type="SAM" id="Phobius"/>
    </source>
</evidence>
<sequence length="185" mass="19881">MPEKIQVKVPNSWIHFSKAGVSILIMLLLIRLGFGVAWSTLLTILAYIAAGMLSRLPVRYGGSPVAGIELATTLTIITSIQYGPMAGSIVGAFSYGLPIMYTRESPSDVFVGTLGYIVIGLFAGGLYGMLGNLAMTALVIVILYDLIENLIYLTLGHTLIGCIKFSVIHIPAVYLITKYLGIILL</sequence>
<evidence type="ECO:0000313" key="3">
    <source>
        <dbReference type="Proteomes" id="UP000604391"/>
    </source>
</evidence>
<keyword evidence="3" id="KW-1185">Reference proteome</keyword>
<gene>
    <name evidence="2" type="ORF">H1011_00945</name>
</gene>
<keyword evidence="1" id="KW-0812">Transmembrane</keyword>
<feature type="transmembrane region" description="Helical" evidence="1">
    <location>
        <begin position="70"/>
        <end position="97"/>
    </location>
</feature>
<name>A0A832XIK2_9ARCH</name>